<dbReference type="Proteomes" id="UP000683925">
    <property type="component" value="Unassembled WGS sequence"/>
</dbReference>
<dbReference type="AlphaFoldDB" id="A0A8S1X407"/>
<organism evidence="1 2">
    <name type="scientific">Paramecium octaurelia</name>
    <dbReference type="NCBI Taxonomy" id="43137"/>
    <lineage>
        <taxon>Eukaryota</taxon>
        <taxon>Sar</taxon>
        <taxon>Alveolata</taxon>
        <taxon>Ciliophora</taxon>
        <taxon>Intramacronucleata</taxon>
        <taxon>Oligohymenophorea</taxon>
        <taxon>Peniculida</taxon>
        <taxon>Parameciidae</taxon>
        <taxon>Paramecium</taxon>
    </lineage>
</organism>
<reference evidence="1" key="1">
    <citation type="submission" date="2021-01" db="EMBL/GenBank/DDBJ databases">
        <authorList>
            <consortium name="Genoscope - CEA"/>
            <person name="William W."/>
        </authorList>
    </citation>
    <scope>NUCLEOTIDE SEQUENCE</scope>
</reference>
<sequence length="96" mass="11385">MNIQQFGIVFRENQYCQLKFQIKKSQCRDEKCKEIIQQLMAKNTFLKNHALFIFEKNLVRIQKAVIILNIQPKVDILMQVEFNQKTQHAQFSAQVG</sequence>
<evidence type="ECO:0000313" key="1">
    <source>
        <dbReference type="EMBL" id="CAD8195737.1"/>
    </source>
</evidence>
<gene>
    <name evidence="1" type="ORF">POCTA_138.1.T1100009</name>
</gene>
<keyword evidence="2" id="KW-1185">Reference proteome</keyword>
<comment type="caution">
    <text evidence="1">The sequence shown here is derived from an EMBL/GenBank/DDBJ whole genome shotgun (WGS) entry which is preliminary data.</text>
</comment>
<protein>
    <submittedName>
        <fullName evidence="1">Uncharacterized protein</fullName>
    </submittedName>
</protein>
<name>A0A8S1X407_PAROT</name>
<accession>A0A8S1X407</accession>
<dbReference type="EMBL" id="CAJJDP010000110">
    <property type="protein sequence ID" value="CAD8195737.1"/>
    <property type="molecule type" value="Genomic_DNA"/>
</dbReference>
<evidence type="ECO:0000313" key="2">
    <source>
        <dbReference type="Proteomes" id="UP000683925"/>
    </source>
</evidence>
<proteinExistence type="predicted"/>